<evidence type="ECO:0000313" key="2">
    <source>
        <dbReference type="Proteomes" id="UP000838324"/>
    </source>
</evidence>
<comment type="caution">
    <text evidence="1">The sequence shown here is derived from an EMBL/GenBank/DDBJ whole genome shotgun (WGS) entry which is preliminary data.</text>
</comment>
<evidence type="ECO:0008006" key="3">
    <source>
        <dbReference type="Google" id="ProtNLM"/>
    </source>
</evidence>
<dbReference type="SUPFAM" id="SSF103032">
    <property type="entry name" value="Hypothetical protein YwqG"/>
    <property type="match status" value="1"/>
</dbReference>
<dbReference type="Proteomes" id="UP000838324">
    <property type="component" value="Unassembled WGS sequence"/>
</dbReference>
<organism evidence="1 2">
    <name type="scientific">Paenibacillus auburnensis</name>
    <dbReference type="NCBI Taxonomy" id="2905649"/>
    <lineage>
        <taxon>Bacteria</taxon>
        <taxon>Bacillati</taxon>
        <taxon>Bacillota</taxon>
        <taxon>Bacilli</taxon>
        <taxon>Bacillales</taxon>
        <taxon>Paenibacillaceae</taxon>
        <taxon>Paenibacillus</taxon>
    </lineage>
</organism>
<dbReference type="RefSeq" id="WP_236333418.1">
    <property type="nucleotide sequence ID" value="NZ_CAKMMG010000002.1"/>
</dbReference>
<name>A0ABN8GJ13_9BACL</name>
<evidence type="ECO:0000313" key="1">
    <source>
        <dbReference type="EMBL" id="CAH1204539.1"/>
    </source>
</evidence>
<accession>A0ABN8GJ13</accession>
<proteinExistence type="predicted"/>
<sequence>MLHAGDEDTCLDILVSLVCYNNKLLTISIPELLHCEVYSQGILFKDASAEIREQLLRQLETDRDNRNYLLLALSWIGDDQVVRRFREWRENPPKWTEELYVAPEQYAYEAGWELTEGGQRRDLFYQWNYAVEKIETGGKSAPVTRPASFLTESEQICQWCGGKLTNLIEIEAGRPSIWRLPIIGERLQVQTCIICSCYGPVYMELGIGLEPKWSAYNQTPDYLPDTDSDEERTEYLTAGTNFSVSAKPRNTYHAAQWTLEPKASQIGGYPTWIQDAEYPVSPCCSQSMYFIGQLDWEEVEAYGEGIYYMFICPDGKVTATLFQQS</sequence>
<dbReference type="InterPro" id="IPR035948">
    <property type="entry name" value="YwqG-like_sf"/>
</dbReference>
<dbReference type="Gene3D" id="2.30.320.10">
    <property type="entry name" value="YwqG-like"/>
    <property type="match status" value="1"/>
</dbReference>
<gene>
    <name evidence="1" type="ORF">PAECIP111892_02467</name>
</gene>
<keyword evidence="2" id="KW-1185">Reference proteome</keyword>
<dbReference type="EMBL" id="CAKMMG010000002">
    <property type="protein sequence ID" value="CAH1204539.1"/>
    <property type="molecule type" value="Genomic_DNA"/>
</dbReference>
<reference evidence="1" key="1">
    <citation type="submission" date="2022-01" db="EMBL/GenBank/DDBJ databases">
        <authorList>
            <person name="Criscuolo A."/>
        </authorList>
    </citation>
    <scope>NUCLEOTIDE SEQUENCE</scope>
    <source>
        <strain evidence="1">CIP111892</strain>
    </source>
</reference>
<protein>
    <recommendedName>
        <fullName evidence="3">DUF1963 domain-containing protein</fullName>
    </recommendedName>
</protein>